<keyword evidence="2" id="KW-1185">Reference proteome</keyword>
<sequence>MKMFKLFLIGASILIPVSCIHSPKVSNSFSGTYYYNKSYASNSTIALQTQGWNASANPQFLNSESHVNDDIIYNYYCSRGSQIKSLKYNITFIVPKVPEGIPLDDALKLRKNYIEEGRSAIRNIFFIISKNNVNENSKKLLDKLNLNMDSSSLIKRISHLINNEINLQSNEKLSFFALSNTNNDDILKHFQNTRGNKKEYGLNRFLFLASNKNNSLYLVLADTSRILYFSSKIFKTIESKDYWKWESTGSDDENVQQYALNDMQHHFYGISNEVKLDTGGESFLPFDIIPSHETNMPIYPLMEYYNTEAAFFMEQYTMLIPAIEQRKYFKKNKQLLGYNYETQELSPSAAIYERDKIWKSYVSAFTNVAEAATQDPGVIFYEVSIDLNLFCKYGQKMSDLVTK</sequence>
<name>A0A6N6VZU3_9BACT</name>
<evidence type="ECO:0000313" key="1">
    <source>
        <dbReference type="EMBL" id="KAB8040822.1"/>
    </source>
</evidence>
<accession>A0A6N6VZU3</accession>
<dbReference type="AlphaFoldDB" id="A0A6N6VZU3"/>
<protein>
    <submittedName>
        <fullName evidence="1">Uncharacterized protein</fullName>
    </submittedName>
</protein>
<dbReference type="RefSeq" id="WP_153418340.1">
    <property type="nucleotide sequence ID" value="NZ_WFLM01000001.1"/>
</dbReference>
<dbReference type="Proteomes" id="UP000437748">
    <property type="component" value="Unassembled WGS sequence"/>
</dbReference>
<organism evidence="1 2">
    <name type="scientific">Silvanigrella paludirubra</name>
    <dbReference type="NCBI Taxonomy" id="2499159"/>
    <lineage>
        <taxon>Bacteria</taxon>
        <taxon>Pseudomonadati</taxon>
        <taxon>Bdellovibrionota</taxon>
        <taxon>Oligoflexia</taxon>
        <taxon>Silvanigrellales</taxon>
        <taxon>Silvanigrellaceae</taxon>
        <taxon>Silvanigrella</taxon>
    </lineage>
</organism>
<comment type="caution">
    <text evidence="1">The sequence shown here is derived from an EMBL/GenBank/DDBJ whole genome shotgun (WGS) entry which is preliminary data.</text>
</comment>
<reference evidence="1 2" key="1">
    <citation type="submission" date="2019-10" db="EMBL/GenBank/DDBJ databases">
        <title>New species of Slilvanegrellaceae.</title>
        <authorList>
            <person name="Pitt A."/>
            <person name="Hahn M.W."/>
        </authorList>
    </citation>
    <scope>NUCLEOTIDE SEQUENCE [LARGE SCALE GENOMIC DNA]</scope>
    <source>
        <strain evidence="1 2">SP-Ram-0.45-NSY-1</strain>
    </source>
</reference>
<proteinExistence type="predicted"/>
<gene>
    <name evidence="1" type="ORF">GCL60_02530</name>
</gene>
<dbReference type="EMBL" id="WFLM01000001">
    <property type="protein sequence ID" value="KAB8040822.1"/>
    <property type="molecule type" value="Genomic_DNA"/>
</dbReference>
<evidence type="ECO:0000313" key="2">
    <source>
        <dbReference type="Proteomes" id="UP000437748"/>
    </source>
</evidence>